<dbReference type="OrthoDB" id="10263536at2759"/>
<gene>
    <name evidence="15" type="ORF">BGT96224V2_LOCUS1615</name>
</gene>
<dbReference type="AlphaFoldDB" id="A0A381L3G0"/>
<dbReference type="PANTHER" id="PTHR43757:SF2">
    <property type="entry name" value="AMINOMETHYLTRANSFERASE, MITOCHONDRIAL"/>
    <property type="match status" value="1"/>
</dbReference>
<dbReference type="EMBL" id="UIGY01000022">
    <property type="protein sequence ID" value="SUZ08433.1"/>
    <property type="molecule type" value="Genomic_DNA"/>
</dbReference>
<comment type="catalytic activity">
    <reaction evidence="10 12">
        <text>N(6)-[(R)-S(8)-aminomethyldihydrolipoyl]-L-lysyl-[protein] + (6S)-5,6,7,8-tetrahydrofolate = N(6)-[(R)-dihydrolipoyl]-L-lysyl-[protein] + (6R)-5,10-methylene-5,6,7,8-tetrahydrofolate + NH4(+)</text>
        <dbReference type="Rhea" id="RHEA:16945"/>
        <dbReference type="Rhea" id="RHEA-COMP:10475"/>
        <dbReference type="Rhea" id="RHEA-COMP:10492"/>
        <dbReference type="ChEBI" id="CHEBI:15636"/>
        <dbReference type="ChEBI" id="CHEBI:28938"/>
        <dbReference type="ChEBI" id="CHEBI:57453"/>
        <dbReference type="ChEBI" id="CHEBI:83100"/>
        <dbReference type="ChEBI" id="CHEBI:83143"/>
        <dbReference type="EC" id="2.1.2.10"/>
    </reaction>
</comment>
<dbReference type="NCBIfam" id="TIGR00528">
    <property type="entry name" value="gcvT"/>
    <property type="match status" value="1"/>
</dbReference>
<dbReference type="InterPro" id="IPR006222">
    <property type="entry name" value="GCVT_N"/>
</dbReference>
<feature type="domain" description="Aminomethyltransferase C-terminal" evidence="14">
    <location>
        <begin position="373"/>
        <end position="450"/>
    </location>
</feature>
<dbReference type="Gene3D" id="2.40.30.110">
    <property type="entry name" value="Aminomethyltransferase beta-barrel domains"/>
    <property type="match status" value="1"/>
</dbReference>
<dbReference type="FunFam" id="3.30.70.1400:FF:000001">
    <property type="entry name" value="Aminomethyltransferase"/>
    <property type="match status" value="1"/>
</dbReference>
<feature type="binding site" evidence="11">
    <location>
        <position position="278"/>
    </location>
    <ligand>
        <name>substrate</name>
    </ligand>
</feature>
<dbReference type="FunFam" id="4.10.1250.10:FF:000002">
    <property type="entry name" value="Aminomethyltransferase"/>
    <property type="match status" value="1"/>
</dbReference>
<feature type="domain" description="GCVT N-terminal" evidence="13">
    <location>
        <begin position="71"/>
        <end position="343"/>
    </location>
</feature>
<dbReference type="GO" id="GO:0005960">
    <property type="term" value="C:glycine cleavage complex"/>
    <property type="evidence" value="ECO:0007669"/>
    <property type="project" value="InterPro"/>
</dbReference>
<evidence type="ECO:0000256" key="4">
    <source>
        <dbReference type="ARBA" id="ARBA00012616"/>
    </source>
</evidence>
<dbReference type="GO" id="GO:0006546">
    <property type="term" value="P:glycine catabolic process"/>
    <property type="evidence" value="ECO:0007669"/>
    <property type="project" value="InterPro"/>
</dbReference>
<keyword evidence="5 12" id="KW-0032">Aminotransferase</keyword>
<dbReference type="InterPro" id="IPR028896">
    <property type="entry name" value="GcvT/YgfZ/DmdA"/>
</dbReference>
<dbReference type="SUPFAM" id="SSF101790">
    <property type="entry name" value="Aminomethyltransferase beta-barrel domain"/>
    <property type="match status" value="1"/>
</dbReference>
<evidence type="ECO:0000256" key="12">
    <source>
        <dbReference type="RuleBase" id="RU003981"/>
    </source>
</evidence>
<keyword evidence="8 12" id="KW-0496">Mitochondrion</keyword>
<organism evidence="15">
    <name type="scientific">Blumeria graminis f. sp. tritici 96224</name>
    <dbReference type="NCBI Taxonomy" id="1268274"/>
    <lineage>
        <taxon>Eukaryota</taxon>
        <taxon>Fungi</taxon>
        <taxon>Dikarya</taxon>
        <taxon>Ascomycota</taxon>
        <taxon>Pezizomycotina</taxon>
        <taxon>Leotiomycetes</taxon>
        <taxon>Erysiphales</taxon>
        <taxon>Erysiphaceae</taxon>
        <taxon>Blumeria</taxon>
    </lineage>
</organism>
<evidence type="ECO:0000256" key="2">
    <source>
        <dbReference type="ARBA" id="ARBA00008609"/>
    </source>
</evidence>
<dbReference type="EC" id="2.1.2.10" evidence="4 12"/>
<proteinExistence type="inferred from homology"/>
<keyword evidence="6 12" id="KW-0808">Transferase</keyword>
<dbReference type="NCBIfam" id="NF001567">
    <property type="entry name" value="PRK00389.1"/>
    <property type="match status" value="1"/>
</dbReference>
<evidence type="ECO:0000256" key="11">
    <source>
        <dbReference type="PIRSR" id="PIRSR006487-1"/>
    </source>
</evidence>
<keyword evidence="7 12" id="KW-0809">Transit peptide</keyword>
<evidence type="ECO:0000256" key="8">
    <source>
        <dbReference type="ARBA" id="ARBA00023128"/>
    </source>
</evidence>
<accession>A0A381L3G0</accession>
<dbReference type="Pfam" id="PF01571">
    <property type="entry name" value="GCV_T"/>
    <property type="match status" value="1"/>
</dbReference>
<sequence>MQRLRPVNRLLKTFTIRDSTRHFSNSLLRNVTINSSSQLHSIRWRKSVPKNASIISRNASSDTKTLAKTPLYDLHVSHGGKMVGFGGYHMPVQYSSLSVSESHHFTRTHASLFDVSHMVQHTFSGPGATSFLERITPSDITGLDVSRGGLSTLLKPKTGGIIDDTIISMLDVDNFYMVTNAGCREKDLIYLREELDAFAKEGEREVNWNVMEGYGLIALQGPLSQDILSSVLDPAKAVNLVDMHFGQCKHMQIHLLNGSTSSPLIVTRGGYTGEDGFEISIPPKDVVEVTNTLLLRSTPEKLQLAGLAARDSLRLEAGMCLYGHDLDENTTPVEAGLSWTIGKSRRSSGGFHGSEVILPQLIPRSKGGVGVQRRRIGLIIEGVPAREGAEIVNANGDKIGQITSGCPSPSLGKNIAMGYIKDKFHKPGTDVDVIVRGKKRKAQVTKMPFVATNYWKGKA</sequence>
<evidence type="ECO:0000256" key="1">
    <source>
        <dbReference type="ARBA" id="ARBA00004173"/>
    </source>
</evidence>
<dbReference type="InterPro" id="IPR029043">
    <property type="entry name" value="GcvT/YgfZ_C"/>
</dbReference>
<evidence type="ECO:0000256" key="10">
    <source>
        <dbReference type="ARBA" id="ARBA00047665"/>
    </source>
</evidence>
<dbReference type="PANTHER" id="PTHR43757">
    <property type="entry name" value="AMINOMETHYLTRANSFERASE"/>
    <property type="match status" value="1"/>
</dbReference>
<evidence type="ECO:0000313" key="15">
    <source>
        <dbReference type="EMBL" id="SUZ08433.1"/>
    </source>
</evidence>
<dbReference type="Gene3D" id="3.30.1360.120">
    <property type="entry name" value="Probable tRNA modification gtpase trme, domain 1"/>
    <property type="match status" value="1"/>
</dbReference>
<name>A0A381L3G0_BLUGR</name>
<dbReference type="SUPFAM" id="SSF103025">
    <property type="entry name" value="Folate-binding domain"/>
    <property type="match status" value="1"/>
</dbReference>
<protein>
    <recommendedName>
        <fullName evidence="4 12">Aminomethyltransferase</fullName>
        <ecNumber evidence="4 12">2.1.2.10</ecNumber>
    </recommendedName>
    <alternativeName>
        <fullName evidence="9 12">Glycine cleavage system T protein</fullName>
    </alternativeName>
</protein>
<dbReference type="GO" id="GO:0005739">
    <property type="term" value="C:mitochondrion"/>
    <property type="evidence" value="ECO:0007669"/>
    <property type="project" value="UniProtKB-SubCell"/>
</dbReference>
<dbReference type="Gene3D" id="3.30.70.1400">
    <property type="entry name" value="Aminomethyltransferase beta-barrel domains"/>
    <property type="match status" value="1"/>
</dbReference>
<comment type="similarity">
    <text evidence="2 12">Belongs to the GcvT family.</text>
</comment>
<evidence type="ECO:0000259" key="14">
    <source>
        <dbReference type="Pfam" id="PF08669"/>
    </source>
</evidence>
<evidence type="ECO:0000256" key="9">
    <source>
        <dbReference type="ARBA" id="ARBA00031395"/>
    </source>
</evidence>
<dbReference type="GO" id="GO:0004047">
    <property type="term" value="F:aminomethyltransferase activity"/>
    <property type="evidence" value="ECO:0007669"/>
    <property type="project" value="UniProtKB-EC"/>
</dbReference>
<dbReference type="FunFam" id="2.40.30.110:FF:000002">
    <property type="entry name" value="Aminomethyltransferase"/>
    <property type="match status" value="1"/>
</dbReference>
<comment type="function">
    <text evidence="12">The glycine cleavage system catalyzes the degradation of glycine.</text>
</comment>
<evidence type="ECO:0000256" key="5">
    <source>
        <dbReference type="ARBA" id="ARBA00022576"/>
    </source>
</evidence>
<dbReference type="GO" id="GO:0008483">
    <property type="term" value="F:transaminase activity"/>
    <property type="evidence" value="ECO:0007669"/>
    <property type="project" value="UniProtKB-KW"/>
</dbReference>
<evidence type="ECO:0000259" key="13">
    <source>
        <dbReference type="Pfam" id="PF01571"/>
    </source>
</evidence>
<reference evidence="15" key="1">
    <citation type="submission" date="2018-07" db="EMBL/GenBank/DDBJ databases">
        <authorList>
            <person name="Quirk P.G."/>
            <person name="Krulwich T.A."/>
        </authorList>
    </citation>
    <scope>NUCLEOTIDE SEQUENCE</scope>
    <source>
        <strain evidence="15">96224</strain>
    </source>
</reference>
<evidence type="ECO:0000256" key="6">
    <source>
        <dbReference type="ARBA" id="ARBA00022679"/>
    </source>
</evidence>
<dbReference type="InterPro" id="IPR013977">
    <property type="entry name" value="GcvT_C"/>
</dbReference>
<dbReference type="InterPro" id="IPR006223">
    <property type="entry name" value="GcvT"/>
</dbReference>
<dbReference type="InterPro" id="IPR027266">
    <property type="entry name" value="TrmE/GcvT-like"/>
</dbReference>
<dbReference type="Pfam" id="PF08669">
    <property type="entry name" value="GCV_T_C"/>
    <property type="match status" value="1"/>
</dbReference>
<evidence type="ECO:0000256" key="3">
    <source>
        <dbReference type="ARBA" id="ARBA00011690"/>
    </source>
</evidence>
<dbReference type="PIRSF" id="PIRSF006487">
    <property type="entry name" value="GcvT"/>
    <property type="match status" value="1"/>
</dbReference>
<dbReference type="Gene3D" id="4.10.1250.10">
    <property type="entry name" value="Aminomethyltransferase fragment"/>
    <property type="match status" value="1"/>
</dbReference>
<evidence type="ECO:0000256" key="7">
    <source>
        <dbReference type="ARBA" id="ARBA00022946"/>
    </source>
</evidence>
<comment type="subunit">
    <text evidence="3 12">The glycine cleavage system is composed of four proteins: P, T, L and H.</text>
</comment>
<comment type="subcellular location">
    <subcellularLocation>
        <location evidence="1 12">Mitochondrion</location>
    </subcellularLocation>
</comment>